<dbReference type="EMBL" id="CP075154">
    <property type="protein sequence ID" value="UTX43771.1"/>
    <property type="molecule type" value="Genomic_DNA"/>
</dbReference>
<evidence type="ECO:0000313" key="3">
    <source>
        <dbReference type="Proteomes" id="UP001059546"/>
    </source>
</evidence>
<protein>
    <recommendedName>
        <fullName evidence="4">Rad21/Rec8-like protein C-terminal eukaryotic domain-containing protein</fullName>
    </recommendedName>
</protein>
<evidence type="ECO:0008006" key="4">
    <source>
        <dbReference type="Google" id="ProtNLM"/>
    </source>
</evidence>
<accession>A0A9Q9C421</accession>
<reference evidence="2" key="1">
    <citation type="submission" date="2021-05" db="EMBL/GenBank/DDBJ databases">
        <title>Encephalitozoon hellem ATCC 50604 Complete Genome.</title>
        <authorList>
            <person name="Mascarenhas dos Santos A.C."/>
            <person name="Julian A.T."/>
            <person name="Pombert J.-F."/>
        </authorList>
    </citation>
    <scope>NUCLEOTIDE SEQUENCE</scope>
    <source>
        <strain evidence="2">ATCC 50604</strain>
    </source>
</reference>
<feature type="region of interest" description="Disordered" evidence="1">
    <location>
        <begin position="216"/>
        <end position="235"/>
    </location>
</feature>
<proteinExistence type="predicted"/>
<organism evidence="2 3">
    <name type="scientific">Encephalitozoon hellem</name>
    <name type="common">Microsporidian parasite</name>
    <dbReference type="NCBI Taxonomy" id="27973"/>
    <lineage>
        <taxon>Eukaryota</taxon>
        <taxon>Fungi</taxon>
        <taxon>Fungi incertae sedis</taxon>
        <taxon>Microsporidia</taxon>
        <taxon>Unikaryonidae</taxon>
        <taxon>Encephalitozoon</taxon>
    </lineage>
</organism>
<name>A0A9Q9C421_ENCHE</name>
<evidence type="ECO:0000256" key="1">
    <source>
        <dbReference type="SAM" id="MobiDB-lite"/>
    </source>
</evidence>
<evidence type="ECO:0000313" key="2">
    <source>
        <dbReference type="EMBL" id="UTX43771.1"/>
    </source>
</evidence>
<dbReference type="Proteomes" id="UP001059546">
    <property type="component" value="Chromosome VIII"/>
</dbReference>
<dbReference type="AlphaFoldDB" id="A0A9Q9C421"/>
<gene>
    <name evidence="2" type="ORF">GPU96_08g15450</name>
</gene>
<sequence>MTLRSFFEDEEVSSLLGVVLRGSLGRGRKRLIEKIKICRIVEIMVSSVAVCDLRTSSMLLRAIARVYEGKVRICLLEVRLLVRTLSVTKKREKGKRTKGRNMLSMDTEHVSSIYGSEFGDWHYMDSMGASCSETLGLMDVYVRQPKRRFKDITDRATVLDISRMIVFRAPENEIVALGPGPSGECFVLAEARKVRPAPQSIGIEYSEMSTLGSIERPRNASVHTSRESTSSSDSDEKIADFSLDERFDKYIAGSRRGRAKAFYFVLEMCSRGVFAAVQKQAYGDIVLVKPRGDFGEVFD</sequence>